<accession>A0ABW2YE02</accession>
<protein>
    <submittedName>
        <fullName evidence="5">Helix-turn-helix transcriptional regulator</fullName>
    </submittedName>
</protein>
<feature type="domain" description="HTH araC/xylS-type" evidence="4">
    <location>
        <begin position="176"/>
        <end position="275"/>
    </location>
</feature>
<dbReference type="RefSeq" id="WP_386822291.1">
    <property type="nucleotide sequence ID" value="NZ_JBHTIF010000001.1"/>
</dbReference>
<keyword evidence="2" id="KW-0238">DNA-binding</keyword>
<evidence type="ECO:0000256" key="3">
    <source>
        <dbReference type="ARBA" id="ARBA00023163"/>
    </source>
</evidence>
<evidence type="ECO:0000256" key="1">
    <source>
        <dbReference type="ARBA" id="ARBA00023015"/>
    </source>
</evidence>
<dbReference type="PRINTS" id="PR00032">
    <property type="entry name" value="HTHARAC"/>
</dbReference>
<comment type="caution">
    <text evidence="5">The sequence shown here is derived from an EMBL/GenBank/DDBJ whole genome shotgun (WGS) entry which is preliminary data.</text>
</comment>
<keyword evidence="1" id="KW-0805">Transcription regulation</keyword>
<name>A0ABW2YE02_9GAMM</name>
<dbReference type="Pfam" id="PF12833">
    <property type="entry name" value="HTH_18"/>
    <property type="match status" value="1"/>
</dbReference>
<sequence>MKTFAHGGFYGAFERRRRIDDDTGVAAEADARAIELAELQPTVPEHEVETHTHADAHFVLLLSGKYISSARGMPAVCLHPVLVYNPPGTTHRDCFRGLEGRFFTLSIPAEALAGRTLPPAAVRAGAIAEQRIREVRDELARWDDVSTLAVETGIEAVLDGLQRRIVDDGEGPAWLSRARERLRDDCAHPPRIEELAKLSGVHPVAFARAFRRRYGCSPGEYLRECRLDHAVDLLRRHPRLALGDVAARAGYADQAHFNRAFRDAFGHAPGTFRRAG</sequence>
<dbReference type="InterPro" id="IPR009057">
    <property type="entry name" value="Homeodomain-like_sf"/>
</dbReference>
<dbReference type="PANTHER" id="PTHR46796">
    <property type="entry name" value="HTH-TYPE TRANSCRIPTIONAL ACTIVATOR RHAS-RELATED"/>
    <property type="match status" value="1"/>
</dbReference>
<organism evidence="5 6">
    <name type="scientific">Lysobacter brunescens</name>
    <dbReference type="NCBI Taxonomy" id="262323"/>
    <lineage>
        <taxon>Bacteria</taxon>
        <taxon>Pseudomonadati</taxon>
        <taxon>Pseudomonadota</taxon>
        <taxon>Gammaproteobacteria</taxon>
        <taxon>Lysobacterales</taxon>
        <taxon>Lysobacteraceae</taxon>
        <taxon>Lysobacter</taxon>
    </lineage>
</organism>
<dbReference type="InterPro" id="IPR018060">
    <property type="entry name" value="HTH_AraC"/>
</dbReference>
<reference evidence="6" key="1">
    <citation type="journal article" date="2019" name="Int. J. Syst. Evol. Microbiol.">
        <title>The Global Catalogue of Microorganisms (GCM) 10K type strain sequencing project: providing services to taxonomists for standard genome sequencing and annotation.</title>
        <authorList>
            <consortium name="The Broad Institute Genomics Platform"/>
            <consortium name="The Broad Institute Genome Sequencing Center for Infectious Disease"/>
            <person name="Wu L."/>
            <person name="Ma J."/>
        </authorList>
    </citation>
    <scope>NUCLEOTIDE SEQUENCE [LARGE SCALE GENOMIC DNA]</scope>
    <source>
        <strain evidence="6">CCUG 55585</strain>
    </source>
</reference>
<dbReference type="SUPFAM" id="SSF46689">
    <property type="entry name" value="Homeodomain-like"/>
    <property type="match status" value="2"/>
</dbReference>
<dbReference type="InterPro" id="IPR050204">
    <property type="entry name" value="AraC_XylS_family_regulators"/>
</dbReference>
<dbReference type="PANTHER" id="PTHR46796:SF2">
    <property type="entry name" value="TRANSCRIPTIONAL REGULATORY PROTEIN"/>
    <property type="match status" value="1"/>
</dbReference>
<keyword evidence="6" id="KW-1185">Reference proteome</keyword>
<dbReference type="Proteomes" id="UP001597110">
    <property type="component" value="Unassembled WGS sequence"/>
</dbReference>
<evidence type="ECO:0000256" key="2">
    <source>
        <dbReference type="ARBA" id="ARBA00023125"/>
    </source>
</evidence>
<dbReference type="InterPro" id="IPR018062">
    <property type="entry name" value="HTH_AraC-typ_CS"/>
</dbReference>
<proteinExistence type="predicted"/>
<evidence type="ECO:0000259" key="4">
    <source>
        <dbReference type="PROSITE" id="PS01124"/>
    </source>
</evidence>
<dbReference type="SMART" id="SM00342">
    <property type="entry name" value="HTH_ARAC"/>
    <property type="match status" value="1"/>
</dbReference>
<dbReference type="EMBL" id="JBHTIF010000001">
    <property type="protein sequence ID" value="MFD0724639.1"/>
    <property type="molecule type" value="Genomic_DNA"/>
</dbReference>
<dbReference type="Gene3D" id="1.10.10.60">
    <property type="entry name" value="Homeodomain-like"/>
    <property type="match status" value="2"/>
</dbReference>
<dbReference type="InterPro" id="IPR020449">
    <property type="entry name" value="Tscrpt_reg_AraC-type_HTH"/>
</dbReference>
<gene>
    <name evidence="5" type="ORF">ACFQ0E_03405</name>
</gene>
<dbReference type="PROSITE" id="PS01124">
    <property type="entry name" value="HTH_ARAC_FAMILY_2"/>
    <property type="match status" value="1"/>
</dbReference>
<evidence type="ECO:0000313" key="6">
    <source>
        <dbReference type="Proteomes" id="UP001597110"/>
    </source>
</evidence>
<keyword evidence="3" id="KW-0804">Transcription</keyword>
<dbReference type="PROSITE" id="PS00041">
    <property type="entry name" value="HTH_ARAC_FAMILY_1"/>
    <property type="match status" value="1"/>
</dbReference>
<evidence type="ECO:0000313" key="5">
    <source>
        <dbReference type="EMBL" id="MFD0724639.1"/>
    </source>
</evidence>